<sequence>MCSALGLMATENTVLGVNYDFQFDHGMVVLNPRYLNKCDKLPLGERLYWKSLYGSVTLVQFGCELPSGGMNERGLSIHLLEQRDAVYPPLDQSESILSELQWIQYQLDMSQNVEEVVASLDRVKLQSHFISLHYVVADSVGHAAVIEFVGGRIEVTRYDTGQTLVLTNHSLAKCKLNQSEPSKIAENPSWSRFFQLQEISASYLVGGDPESFILNALNEVAIAGKPLEGDSKFNALRRIGRFRTCWQVLFSPAKKTIKFNHFANGRGFEISLADWDFSSVQNRMSCEFNSLPSGGERLNLSFYTQDENRRIVETSYRPYRRYFPAHFVEDIVRFPDEFVVSEMSQS</sequence>
<name>A0A2T3IQ85_9GAMM</name>
<dbReference type="InterPro" id="IPR029055">
    <property type="entry name" value="Ntn_hydrolases_N"/>
</dbReference>
<gene>
    <name evidence="4" type="ORF">C9I99_23390</name>
</gene>
<evidence type="ECO:0000313" key="5">
    <source>
        <dbReference type="Proteomes" id="UP000241222"/>
    </source>
</evidence>
<organism evidence="4 5">
    <name type="scientific">Photobacterium lutimaris</name>
    <dbReference type="NCBI Taxonomy" id="388278"/>
    <lineage>
        <taxon>Bacteria</taxon>
        <taxon>Pseudomonadati</taxon>
        <taxon>Pseudomonadota</taxon>
        <taxon>Gammaproteobacteria</taxon>
        <taxon>Vibrionales</taxon>
        <taxon>Vibrionaceae</taxon>
        <taxon>Photobacterium</taxon>
    </lineage>
</organism>
<dbReference type="SUPFAM" id="SSF56235">
    <property type="entry name" value="N-terminal nucleophile aminohydrolases (Ntn hydrolases)"/>
    <property type="match status" value="1"/>
</dbReference>
<dbReference type="PANTHER" id="PTHR35527">
    <property type="entry name" value="CHOLOYLGLYCINE HYDROLASE"/>
    <property type="match status" value="1"/>
</dbReference>
<dbReference type="EMBL" id="PYMH01000016">
    <property type="protein sequence ID" value="PSU30513.1"/>
    <property type="molecule type" value="Genomic_DNA"/>
</dbReference>
<dbReference type="OrthoDB" id="1265391at2"/>
<keyword evidence="5" id="KW-1185">Reference proteome</keyword>
<evidence type="ECO:0000313" key="4">
    <source>
        <dbReference type="EMBL" id="PSU30513.1"/>
    </source>
</evidence>
<dbReference type="InterPro" id="IPR029132">
    <property type="entry name" value="CBAH/NAAA_C"/>
</dbReference>
<evidence type="ECO:0000256" key="2">
    <source>
        <dbReference type="ARBA" id="ARBA00022801"/>
    </source>
</evidence>
<feature type="domain" description="Choloylglycine hydrolase/NAAA C-terminal" evidence="3">
    <location>
        <begin position="2"/>
        <end position="169"/>
    </location>
</feature>
<dbReference type="Pfam" id="PF02275">
    <property type="entry name" value="CBAH"/>
    <property type="match status" value="1"/>
</dbReference>
<accession>A0A2T3IQ85</accession>
<dbReference type="Gene3D" id="3.60.60.10">
    <property type="entry name" value="Penicillin V Acylase, Chain A"/>
    <property type="match status" value="1"/>
</dbReference>
<comment type="caution">
    <text evidence="4">The sequence shown here is derived from an EMBL/GenBank/DDBJ whole genome shotgun (WGS) entry which is preliminary data.</text>
</comment>
<dbReference type="RefSeq" id="WP_107351244.1">
    <property type="nucleotide sequence ID" value="NZ_PYMH01000016.1"/>
</dbReference>
<comment type="similarity">
    <text evidence="1">Belongs to the peptidase C59 family.</text>
</comment>
<dbReference type="InterPro" id="IPR052193">
    <property type="entry name" value="Peptidase_C59"/>
</dbReference>
<reference evidence="4 5" key="1">
    <citation type="submission" date="2018-03" db="EMBL/GenBank/DDBJ databases">
        <title>Whole genome sequencing of Histamine producing bacteria.</title>
        <authorList>
            <person name="Butler K."/>
        </authorList>
    </citation>
    <scope>NUCLEOTIDE SEQUENCE [LARGE SCALE GENOMIC DNA]</scope>
    <source>
        <strain evidence="4 5">JCM 13586</strain>
    </source>
</reference>
<evidence type="ECO:0000259" key="3">
    <source>
        <dbReference type="Pfam" id="PF02275"/>
    </source>
</evidence>
<protein>
    <recommendedName>
        <fullName evidence="3">Choloylglycine hydrolase/NAAA C-terminal domain-containing protein</fullName>
    </recommendedName>
</protein>
<evidence type="ECO:0000256" key="1">
    <source>
        <dbReference type="ARBA" id="ARBA00006625"/>
    </source>
</evidence>
<dbReference type="Proteomes" id="UP000241222">
    <property type="component" value="Unassembled WGS sequence"/>
</dbReference>
<keyword evidence="2" id="KW-0378">Hydrolase</keyword>
<dbReference type="PANTHER" id="PTHR35527:SF2">
    <property type="entry name" value="HYDROLASE"/>
    <property type="match status" value="1"/>
</dbReference>
<dbReference type="AlphaFoldDB" id="A0A2T3IQ85"/>
<proteinExistence type="inferred from homology"/>
<dbReference type="GO" id="GO:0016787">
    <property type="term" value="F:hydrolase activity"/>
    <property type="evidence" value="ECO:0007669"/>
    <property type="project" value="UniProtKB-KW"/>
</dbReference>